<sequence length="185" mass="20070">MSVPALAEDIVLLALHPTETRDLHNHHGLRDTVRTSELVDQVLAGGPVPTYSAIMRTLRFSARKSLDPWLERLAAEGRIERIGKRGGWLSGPKHLVRDLAGRHAAQERLYAGFGPAPDPRSAALAVLVGVGNLMRWSARPGDHLQALLDAGTRVAAGQIPPVGLDPQILPHFARALEKSIFLESD</sequence>
<organism evidence="1 2">
    <name type="scientific">Dactylosporangium cerinum</name>
    <dbReference type="NCBI Taxonomy" id="1434730"/>
    <lineage>
        <taxon>Bacteria</taxon>
        <taxon>Bacillati</taxon>
        <taxon>Actinomycetota</taxon>
        <taxon>Actinomycetes</taxon>
        <taxon>Micromonosporales</taxon>
        <taxon>Micromonosporaceae</taxon>
        <taxon>Dactylosporangium</taxon>
    </lineage>
</organism>
<gene>
    <name evidence="1" type="ORF">ACFPIJ_36700</name>
</gene>
<evidence type="ECO:0000313" key="1">
    <source>
        <dbReference type="EMBL" id="MFC5003356.1"/>
    </source>
</evidence>
<name>A0ABV9W3Y7_9ACTN</name>
<reference evidence="2" key="1">
    <citation type="journal article" date="2019" name="Int. J. Syst. Evol. Microbiol.">
        <title>The Global Catalogue of Microorganisms (GCM) 10K type strain sequencing project: providing services to taxonomists for standard genome sequencing and annotation.</title>
        <authorList>
            <consortium name="The Broad Institute Genomics Platform"/>
            <consortium name="The Broad Institute Genome Sequencing Center for Infectious Disease"/>
            <person name="Wu L."/>
            <person name="Ma J."/>
        </authorList>
    </citation>
    <scope>NUCLEOTIDE SEQUENCE [LARGE SCALE GENOMIC DNA]</scope>
    <source>
        <strain evidence="2">CGMCC 4.7152</strain>
    </source>
</reference>
<protein>
    <submittedName>
        <fullName evidence="1">Uncharacterized protein</fullName>
    </submittedName>
</protein>
<comment type="caution">
    <text evidence="1">The sequence shown here is derived from an EMBL/GenBank/DDBJ whole genome shotgun (WGS) entry which is preliminary data.</text>
</comment>
<dbReference type="EMBL" id="JBHSIU010000051">
    <property type="protein sequence ID" value="MFC5003356.1"/>
    <property type="molecule type" value="Genomic_DNA"/>
</dbReference>
<evidence type="ECO:0000313" key="2">
    <source>
        <dbReference type="Proteomes" id="UP001595912"/>
    </source>
</evidence>
<proteinExistence type="predicted"/>
<dbReference type="RefSeq" id="WP_380122307.1">
    <property type="nucleotide sequence ID" value="NZ_JBHSIU010000051.1"/>
</dbReference>
<dbReference type="Proteomes" id="UP001595912">
    <property type="component" value="Unassembled WGS sequence"/>
</dbReference>
<keyword evidence="2" id="KW-1185">Reference proteome</keyword>
<accession>A0ABV9W3Y7</accession>